<feature type="binding site" evidence="11">
    <location>
        <position position="152"/>
    </location>
    <ligand>
        <name>ATP</name>
        <dbReference type="ChEBI" id="CHEBI:30616"/>
    </ligand>
</feature>
<dbReference type="FunFam" id="3.30.200.20:FF:000042">
    <property type="entry name" value="Aurora kinase A"/>
    <property type="match status" value="1"/>
</dbReference>
<dbReference type="SUPFAM" id="SSF56112">
    <property type="entry name" value="Protein kinase-like (PK-like)"/>
    <property type="match status" value="1"/>
</dbReference>
<dbReference type="GO" id="GO:0032133">
    <property type="term" value="C:chromosome passenger complex"/>
    <property type="evidence" value="ECO:0007669"/>
    <property type="project" value="EnsemblFungi"/>
</dbReference>
<dbReference type="CDD" id="cd14007">
    <property type="entry name" value="STKc_Aurora"/>
    <property type="match status" value="1"/>
</dbReference>
<feature type="binding site" evidence="11">
    <location>
        <begin position="89"/>
        <end position="91"/>
    </location>
    <ligand>
        <name>ATP</name>
        <dbReference type="ChEBI" id="CHEBI:30616"/>
    </ligand>
</feature>
<dbReference type="GO" id="GO:0051233">
    <property type="term" value="C:spindle midzone"/>
    <property type="evidence" value="ECO:0007669"/>
    <property type="project" value="EnsemblFungi"/>
</dbReference>
<dbReference type="PIRSF" id="PIRSF000654">
    <property type="entry name" value="Integrin-linked_kinase"/>
    <property type="match status" value="1"/>
</dbReference>
<evidence type="ECO:0000256" key="7">
    <source>
        <dbReference type="ARBA" id="ARBA00022840"/>
    </source>
</evidence>
<comment type="catalytic activity">
    <reaction evidence="9 15">
        <text>L-seryl-[protein] + ATP = O-phospho-L-seryl-[protein] + ADP + H(+)</text>
        <dbReference type="Rhea" id="RHEA:17989"/>
        <dbReference type="Rhea" id="RHEA-COMP:9863"/>
        <dbReference type="Rhea" id="RHEA-COMP:11604"/>
        <dbReference type="ChEBI" id="CHEBI:15378"/>
        <dbReference type="ChEBI" id="CHEBI:29999"/>
        <dbReference type="ChEBI" id="CHEBI:30616"/>
        <dbReference type="ChEBI" id="CHEBI:83421"/>
        <dbReference type="ChEBI" id="CHEBI:456216"/>
        <dbReference type="EC" id="2.7.11.1"/>
    </reaction>
</comment>
<dbReference type="Proteomes" id="UP000014978">
    <property type="component" value="Unassembled WGS sequence"/>
</dbReference>
<dbReference type="InterPro" id="IPR008271">
    <property type="entry name" value="Ser/Thr_kinase_AS"/>
</dbReference>
<dbReference type="FunFam" id="1.10.510.10:FF:000235">
    <property type="entry name" value="Serine/threonine-protein kinase ark1"/>
    <property type="match status" value="1"/>
</dbReference>
<feature type="binding site" evidence="11">
    <location>
        <position position="20"/>
    </location>
    <ligand>
        <name>ATP</name>
        <dbReference type="ChEBI" id="CHEBI:30616"/>
    </ligand>
</feature>
<evidence type="ECO:0000259" key="16">
    <source>
        <dbReference type="PROSITE" id="PS50011"/>
    </source>
</evidence>
<dbReference type="GO" id="GO:0005828">
    <property type="term" value="C:kinetochore microtubule"/>
    <property type="evidence" value="ECO:0007669"/>
    <property type="project" value="EnsemblFungi"/>
</dbReference>
<feature type="binding site" evidence="11">
    <location>
        <begin position="138"/>
        <end position="139"/>
    </location>
    <ligand>
        <name>ATP</name>
        <dbReference type="ChEBI" id="CHEBI:30616"/>
    </ligand>
</feature>
<evidence type="ECO:0000256" key="4">
    <source>
        <dbReference type="ARBA" id="ARBA00022679"/>
    </source>
</evidence>
<gene>
    <name evidence="17" type="ORF">SLOPH_2306</name>
</gene>
<proteinExistence type="inferred from homology"/>
<keyword evidence="7 11" id="KW-0067">ATP-binding</keyword>
<dbReference type="VEuPathDB" id="MicrosporidiaDB:SLOPH_2306"/>
<dbReference type="InterPro" id="IPR017441">
    <property type="entry name" value="Protein_kinase_ATP_BS"/>
</dbReference>
<dbReference type="PROSITE" id="PS00108">
    <property type="entry name" value="PROTEIN_KINASE_ST"/>
    <property type="match status" value="1"/>
</dbReference>
<dbReference type="GO" id="GO:0004674">
    <property type="term" value="F:protein serine/threonine kinase activity"/>
    <property type="evidence" value="ECO:0007669"/>
    <property type="project" value="UniProtKB-KW"/>
</dbReference>
<evidence type="ECO:0000256" key="6">
    <source>
        <dbReference type="ARBA" id="ARBA00022777"/>
    </source>
</evidence>
<dbReference type="GO" id="GO:0005524">
    <property type="term" value="F:ATP binding"/>
    <property type="evidence" value="ECO:0007669"/>
    <property type="project" value="UniProtKB-UniRule"/>
</dbReference>
<comment type="caution">
    <text evidence="17">The sequence shown here is derived from an EMBL/GenBank/DDBJ whole genome shotgun (WGS) entry which is preliminary data.</text>
</comment>
<keyword evidence="4 15" id="KW-0808">Transferase</keyword>
<feature type="active site" description="Proton acceptor" evidence="10">
    <location>
        <position position="134"/>
    </location>
</feature>
<evidence type="ECO:0000256" key="12">
    <source>
        <dbReference type="PIRSR" id="PIRSR630616-3"/>
    </source>
</evidence>
<dbReference type="HOGENOM" id="CLU_000288_63_0_1"/>
<dbReference type="GO" id="GO:0090266">
    <property type="term" value="P:regulation of mitotic cell cycle spindle assembly checkpoint"/>
    <property type="evidence" value="ECO:0007669"/>
    <property type="project" value="EnsemblFungi"/>
</dbReference>
<keyword evidence="3 14" id="KW-0723">Serine/threonine-protein kinase</keyword>
<dbReference type="GO" id="GO:0032465">
    <property type="term" value="P:regulation of cytokinesis"/>
    <property type="evidence" value="ECO:0007669"/>
    <property type="project" value="EnsemblFungi"/>
</dbReference>
<dbReference type="STRING" id="1358809.S7W8Q6"/>
<feature type="binding site" evidence="11">
    <location>
        <position position="39"/>
    </location>
    <ligand>
        <name>ATP</name>
        <dbReference type="ChEBI" id="CHEBI:30616"/>
    </ligand>
</feature>
<dbReference type="EMBL" id="ATCN01001040">
    <property type="protein sequence ID" value="EPR78112.1"/>
    <property type="molecule type" value="Genomic_DNA"/>
</dbReference>
<feature type="domain" description="Protein kinase" evidence="16">
    <location>
        <begin position="10"/>
        <end position="263"/>
    </location>
</feature>
<sequence>MATSHTIDNFELGKPLGKGRFGQVWLAKDKRTDYIVAIKVLVKKQLETDKNIIKQLRREIEIQQTLKSEYILRMYGYFHDNVNIYLILEYAGNGELFDKLKNEGRFTEGVAANYIYQIAKAIETMHDLDIIHRDIKPENILIGCDGKLKLADLGWAVCNIDKKRTTFCGTPEYLSPEFTEKIPHDKAVDAWCLGILAYEFLVGKTPFEHPSRSNAHCYKNICKLEYSIPSFVSKEAESFIKRLLVKNAKERATIKEALKHPWLIKNAL</sequence>
<dbReference type="InterPro" id="IPR000719">
    <property type="entry name" value="Prot_kinase_dom"/>
</dbReference>
<dbReference type="InParanoid" id="S7W8Q6"/>
<dbReference type="GO" id="GO:1901925">
    <property type="term" value="P:negative regulation of protein import into nucleus during spindle assembly checkpoint"/>
    <property type="evidence" value="ECO:0007669"/>
    <property type="project" value="EnsemblFungi"/>
</dbReference>
<dbReference type="AlphaFoldDB" id="S7W8Q6"/>
<dbReference type="Pfam" id="PF00069">
    <property type="entry name" value="Pkinase"/>
    <property type="match status" value="1"/>
</dbReference>
<evidence type="ECO:0000256" key="13">
    <source>
        <dbReference type="PROSITE-ProRule" id="PRU10141"/>
    </source>
</evidence>
<dbReference type="PROSITE" id="PS50011">
    <property type="entry name" value="PROTEIN_KINASE_DOM"/>
    <property type="match status" value="1"/>
</dbReference>
<evidence type="ECO:0000256" key="9">
    <source>
        <dbReference type="ARBA" id="ARBA00048679"/>
    </source>
</evidence>
<dbReference type="SMART" id="SM00220">
    <property type="entry name" value="S_TKc"/>
    <property type="match status" value="1"/>
</dbReference>
<dbReference type="InterPro" id="IPR011009">
    <property type="entry name" value="Kinase-like_dom_sf"/>
</dbReference>
<evidence type="ECO:0000256" key="10">
    <source>
        <dbReference type="PIRSR" id="PIRSR630616-1"/>
    </source>
</evidence>
<dbReference type="OrthoDB" id="377346at2759"/>
<dbReference type="InterPro" id="IPR030616">
    <property type="entry name" value="Aur-like"/>
</dbReference>
<feature type="binding site" evidence="13">
    <location>
        <position position="44"/>
    </location>
    <ligand>
        <name>ATP</name>
        <dbReference type="ChEBI" id="CHEBI:30616"/>
    </ligand>
</feature>
<evidence type="ECO:0000256" key="1">
    <source>
        <dbReference type="ARBA" id="ARBA00012513"/>
    </source>
</evidence>
<reference evidence="18" key="1">
    <citation type="journal article" date="2013" name="PLoS Genet.">
        <title>The genome of Spraguea lophii and the basis of host-microsporidian interactions.</title>
        <authorList>
            <person name="Campbell S.E."/>
            <person name="Williams T.A."/>
            <person name="Yousuf A."/>
            <person name="Soanes D.M."/>
            <person name="Paszkiewicz K.H."/>
            <person name="Williams B.A.P."/>
        </authorList>
    </citation>
    <scope>NUCLEOTIDE SEQUENCE [LARGE SCALE GENOMIC DNA]</scope>
    <source>
        <strain evidence="18">42_110</strain>
    </source>
</reference>
<evidence type="ECO:0000256" key="5">
    <source>
        <dbReference type="ARBA" id="ARBA00022741"/>
    </source>
</evidence>
<comment type="similarity">
    <text evidence="15">Belongs to the protein kinase superfamily. Ser/Thr protein kinase family. Aurora subfamily.</text>
</comment>
<keyword evidence="6 15" id="KW-0418">Kinase</keyword>
<dbReference type="FunCoup" id="S7W8Q6">
    <property type="interactions" value="144"/>
</dbReference>
<organism evidence="17 18">
    <name type="scientific">Spraguea lophii (strain 42_110)</name>
    <name type="common">Microsporidian parasite</name>
    <dbReference type="NCBI Taxonomy" id="1358809"/>
    <lineage>
        <taxon>Eukaryota</taxon>
        <taxon>Fungi</taxon>
        <taxon>Fungi incertae sedis</taxon>
        <taxon>Microsporidia</taxon>
        <taxon>Spragueidae</taxon>
        <taxon>Spraguea</taxon>
    </lineage>
</organism>
<evidence type="ECO:0000256" key="8">
    <source>
        <dbReference type="ARBA" id="ARBA00047899"/>
    </source>
</evidence>
<dbReference type="GO" id="GO:0044779">
    <property type="term" value="P:meiotic spindle checkpoint signaling"/>
    <property type="evidence" value="ECO:0007669"/>
    <property type="project" value="EnsemblFungi"/>
</dbReference>
<evidence type="ECO:0000256" key="14">
    <source>
        <dbReference type="RuleBase" id="RU000304"/>
    </source>
</evidence>
<comment type="catalytic activity">
    <reaction evidence="8 15">
        <text>L-threonyl-[protein] + ATP = O-phospho-L-threonyl-[protein] + ADP + H(+)</text>
        <dbReference type="Rhea" id="RHEA:46608"/>
        <dbReference type="Rhea" id="RHEA-COMP:11060"/>
        <dbReference type="Rhea" id="RHEA-COMP:11605"/>
        <dbReference type="ChEBI" id="CHEBI:15378"/>
        <dbReference type="ChEBI" id="CHEBI:30013"/>
        <dbReference type="ChEBI" id="CHEBI:30616"/>
        <dbReference type="ChEBI" id="CHEBI:61977"/>
        <dbReference type="ChEBI" id="CHEBI:456216"/>
        <dbReference type="EC" id="2.7.11.1"/>
    </reaction>
</comment>
<evidence type="ECO:0000313" key="17">
    <source>
        <dbReference type="EMBL" id="EPR78112.1"/>
    </source>
</evidence>
<dbReference type="GO" id="GO:0000776">
    <property type="term" value="C:kinetochore"/>
    <property type="evidence" value="ECO:0007669"/>
    <property type="project" value="EnsemblFungi"/>
</dbReference>
<dbReference type="GO" id="GO:0051228">
    <property type="term" value="P:mitotic spindle disassembly"/>
    <property type="evidence" value="ECO:0007669"/>
    <property type="project" value="EnsemblFungi"/>
</dbReference>
<dbReference type="Gene3D" id="1.10.510.10">
    <property type="entry name" value="Transferase(Phosphotransferase) domain 1"/>
    <property type="match status" value="1"/>
</dbReference>
<evidence type="ECO:0000256" key="11">
    <source>
        <dbReference type="PIRSR" id="PIRSR630616-2"/>
    </source>
</evidence>
<feature type="cross-link" description="Glycyl lysine isopeptide (Lys-Gly) (interchain with G-Cter in SUMO2)" evidence="12">
    <location>
        <position position="136"/>
    </location>
</feature>
<name>S7W8Q6_SPRLO</name>
<evidence type="ECO:0000256" key="2">
    <source>
        <dbReference type="ARBA" id="ARBA00021157"/>
    </source>
</evidence>
<dbReference type="PROSITE" id="PS00107">
    <property type="entry name" value="PROTEIN_KINASE_ATP"/>
    <property type="match status" value="1"/>
</dbReference>
<evidence type="ECO:0000256" key="3">
    <source>
        <dbReference type="ARBA" id="ARBA00022527"/>
    </source>
</evidence>
<evidence type="ECO:0000256" key="15">
    <source>
        <dbReference type="RuleBase" id="RU367134"/>
    </source>
</evidence>
<keyword evidence="18" id="KW-1185">Reference proteome</keyword>
<dbReference type="PANTHER" id="PTHR24350">
    <property type="entry name" value="SERINE/THREONINE-PROTEIN KINASE IAL-RELATED"/>
    <property type="match status" value="1"/>
</dbReference>
<keyword evidence="5 11" id="KW-0547">Nucleotide-binding</keyword>
<protein>
    <recommendedName>
        <fullName evidence="2 15">Aurora kinase</fullName>
        <ecNumber evidence="1 15">2.7.11.1</ecNumber>
    </recommendedName>
</protein>
<dbReference type="EC" id="2.7.11.1" evidence="1 15"/>
<dbReference type="GO" id="GO:0044774">
    <property type="term" value="P:mitotic DNA integrity checkpoint signaling"/>
    <property type="evidence" value="ECO:0007669"/>
    <property type="project" value="EnsemblFungi"/>
</dbReference>
<evidence type="ECO:0000313" key="18">
    <source>
        <dbReference type="Proteomes" id="UP000014978"/>
    </source>
</evidence>
<dbReference type="GO" id="GO:0008608">
    <property type="term" value="P:attachment of spindle microtubules to kinetochore"/>
    <property type="evidence" value="ECO:0007669"/>
    <property type="project" value="EnsemblFungi"/>
</dbReference>
<dbReference type="GO" id="GO:0045144">
    <property type="term" value="P:meiotic sister chromatid segregation"/>
    <property type="evidence" value="ECO:0007669"/>
    <property type="project" value="EnsemblFungi"/>
</dbReference>
<dbReference type="OMA" id="ESRFPEW"/>
<dbReference type="GO" id="GO:1901673">
    <property type="term" value="P:regulation of mitotic spindle assembly"/>
    <property type="evidence" value="ECO:0007669"/>
    <property type="project" value="EnsemblFungi"/>
</dbReference>
<accession>S7W8Q6</accession>
<dbReference type="GO" id="GO:0045143">
    <property type="term" value="P:homologous chromosome segregation"/>
    <property type="evidence" value="ECO:0007669"/>
    <property type="project" value="EnsemblFungi"/>
</dbReference>